<dbReference type="PANTHER" id="PTHR32347">
    <property type="entry name" value="EFFLUX SYSTEM COMPONENT YKNX-RELATED"/>
    <property type="match status" value="1"/>
</dbReference>
<feature type="domain" description="CzcB-like C-terminal circularly permuted SH3-like" evidence="4">
    <location>
        <begin position="314"/>
        <end position="369"/>
    </location>
</feature>
<dbReference type="SUPFAM" id="SSF111369">
    <property type="entry name" value="HlyD-like secretion proteins"/>
    <property type="match status" value="1"/>
</dbReference>
<comment type="caution">
    <text evidence="5">The sequence shown here is derived from an EMBL/GenBank/DDBJ whole genome shotgun (WGS) entry which is preliminary data.</text>
</comment>
<name>A0A4Q9KHL4_9ACTN</name>
<feature type="region of interest" description="Disordered" evidence="3">
    <location>
        <begin position="373"/>
        <end position="393"/>
    </location>
</feature>
<dbReference type="AlphaFoldDB" id="A0A4Q9KHL4"/>
<proteinExistence type="predicted"/>
<dbReference type="InterPro" id="IPR050465">
    <property type="entry name" value="UPF0194_transport"/>
</dbReference>
<dbReference type="Gene3D" id="2.40.50.100">
    <property type="match status" value="1"/>
</dbReference>
<accession>A0A4Q9KHL4</accession>
<keyword evidence="2" id="KW-0175">Coiled coil</keyword>
<evidence type="ECO:0000259" key="4">
    <source>
        <dbReference type="Pfam" id="PF25975"/>
    </source>
</evidence>
<sequence length="393" mass="39690">MNEPRQREPWSRRRVALVAALALLAVAAAAVLVIWNSGRSAAEPGTQVVRALMSDETTTVSLAGVLAPQQQANVSFAVPGTVRTIDVKVGDEVTVDQPLASVEDRDLRNALTLAEAQATAARAQLQTVRDSDRATSGQIAAARAQVESADAGVAQARDRLDDALLTSPLAGVVAAISIEVGDQVSGTGSVATGSLGSSLGGLSGMAGIGSTGQVSGGGAAHIVVVVPDAWKLEAKVGTADLPLLAPGQPAIVTPTGTSQHVSATVDTVGIVAEAASGQAATFPVTLKVTDASATLFSGANADAVVTTGTVTDVLTVPAEAIWIADGRPTVRRPSGEAVEVTTGRRFGERIEITTGLAEGEEVVARQSMVVTAPARPQFGPNGTIASPDPTPGR</sequence>
<evidence type="ECO:0000256" key="2">
    <source>
        <dbReference type="ARBA" id="ARBA00023054"/>
    </source>
</evidence>
<evidence type="ECO:0000256" key="1">
    <source>
        <dbReference type="ARBA" id="ARBA00004196"/>
    </source>
</evidence>
<dbReference type="GO" id="GO:0030313">
    <property type="term" value="C:cell envelope"/>
    <property type="evidence" value="ECO:0007669"/>
    <property type="project" value="UniProtKB-SubCell"/>
</dbReference>
<keyword evidence="6" id="KW-1185">Reference proteome</keyword>
<evidence type="ECO:0000313" key="6">
    <source>
        <dbReference type="Proteomes" id="UP000292373"/>
    </source>
</evidence>
<dbReference type="Gene3D" id="2.40.30.170">
    <property type="match status" value="1"/>
</dbReference>
<evidence type="ECO:0000313" key="5">
    <source>
        <dbReference type="EMBL" id="TBT87366.1"/>
    </source>
</evidence>
<organism evidence="5 6">
    <name type="scientific">Propioniciclava sinopodophylli</name>
    <dbReference type="NCBI Taxonomy" id="1837344"/>
    <lineage>
        <taxon>Bacteria</taxon>
        <taxon>Bacillati</taxon>
        <taxon>Actinomycetota</taxon>
        <taxon>Actinomycetes</taxon>
        <taxon>Propionibacteriales</taxon>
        <taxon>Propionibacteriaceae</taxon>
        <taxon>Propioniciclava</taxon>
    </lineage>
</organism>
<reference evidence="5 6" key="1">
    <citation type="submission" date="2019-01" db="EMBL/GenBank/DDBJ databases">
        <title>Lactibacter flavus gen. nov., sp. nov., a novel bacterium of the family Propionibacteriaceae isolated from raw milk and dairy products.</title>
        <authorList>
            <person name="Huptas C."/>
            <person name="Wenning M."/>
            <person name="Breitenwieser F."/>
            <person name="Doll E."/>
            <person name="Von Neubeck M."/>
            <person name="Busse H.-J."/>
            <person name="Scherer S."/>
        </authorList>
    </citation>
    <scope>NUCLEOTIDE SEQUENCE [LARGE SCALE GENOMIC DNA]</scope>
    <source>
        <strain evidence="5 6">KCTC 33808</strain>
    </source>
</reference>
<evidence type="ECO:0000256" key="3">
    <source>
        <dbReference type="SAM" id="MobiDB-lite"/>
    </source>
</evidence>
<dbReference type="PANTHER" id="PTHR32347:SF23">
    <property type="entry name" value="BLL5650 PROTEIN"/>
    <property type="match status" value="1"/>
</dbReference>
<dbReference type="OrthoDB" id="3728150at2"/>
<dbReference type="RefSeq" id="WP_131167152.1">
    <property type="nucleotide sequence ID" value="NZ_SDMQ01000002.1"/>
</dbReference>
<dbReference type="Proteomes" id="UP000292373">
    <property type="component" value="Unassembled WGS sequence"/>
</dbReference>
<protein>
    <submittedName>
        <fullName evidence="5">Biotin/lipoyl-binding protein</fullName>
    </submittedName>
</protein>
<dbReference type="Gene3D" id="2.40.420.20">
    <property type="match status" value="1"/>
</dbReference>
<dbReference type="Pfam" id="PF25975">
    <property type="entry name" value="CzcB_C"/>
    <property type="match status" value="1"/>
</dbReference>
<comment type="subcellular location">
    <subcellularLocation>
        <location evidence="1">Cell envelope</location>
    </subcellularLocation>
</comment>
<dbReference type="InterPro" id="IPR058649">
    <property type="entry name" value="CzcB_C"/>
</dbReference>
<dbReference type="EMBL" id="SDMQ01000002">
    <property type="protein sequence ID" value="TBT87366.1"/>
    <property type="molecule type" value="Genomic_DNA"/>
</dbReference>
<gene>
    <name evidence="5" type="ORF">ET989_03405</name>
</gene>